<evidence type="ECO:0000313" key="2">
    <source>
        <dbReference type="EMBL" id="MPL67646.1"/>
    </source>
</evidence>
<dbReference type="EMBL" id="VSSQ01000038">
    <property type="protein sequence ID" value="MPL67646.1"/>
    <property type="molecule type" value="Genomic_DNA"/>
</dbReference>
<reference evidence="2" key="1">
    <citation type="submission" date="2019-08" db="EMBL/GenBank/DDBJ databases">
        <authorList>
            <person name="Kucharzyk K."/>
            <person name="Murdoch R.W."/>
            <person name="Higgins S."/>
            <person name="Loffler F."/>
        </authorList>
    </citation>
    <scope>NUCLEOTIDE SEQUENCE</scope>
</reference>
<dbReference type="AlphaFoldDB" id="A0A644TL08"/>
<protein>
    <recommendedName>
        <fullName evidence="3">AbiEi antitoxin C-terminal domain-containing protein</fullName>
    </recommendedName>
</protein>
<evidence type="ECO:0008006" key="3">
    <source>
        <dbReference type="Google" id="ProtNLM"/>
    </source>
</evidence>
<gene>
    <name evidence="2" type="ORF">SDC9_13344</name>
</gene>
<evidence type="ECO:0000256" key="1">
    <source>
        <dbReference type="SAM" id="MobiDB-lite"/>
    </source>
</evidence>
<name>A0A644TL08_9ZZZZ</name>
<comment type="caution">
    <text evidence="2">The sequence shown here is derived from an EMBL/GenBank/DDBJ whole genome shotgun (WGS) entry which is preliminary data.</text>
</comment>
<sequence>MKFRDLLRLFGHRVWFDFEMLRLASGEAAESVHTEVYRWRRTGRLIELRRGLFVLAEPWRKQIIQGAELADPIYSPSYLSGRWALRYWKLLPPMPGLEYSSVSARPARTFTNSFGTYSYATLPRDLLFGTTIFPGAEIFDGATCSSGVEAFADPAKALQAGTDKRFLQDSIRRASLPRIALTEKALLDLCFIEGGEWDTARLAGLGLASPFKDLEPATPIPGPGILTARPGIDPEKLGAMAERSGRPRLIRAAKAFSKLAAGRGSRGAQDAEAPRLSWRREEP</sequence>
<feature type="region of interest" description="Disordered" evidence="1">
    <location>
        <begin position="258"/>
        <end position="283"/>
    </location>
</feature>
<proteinExistence type="predicted"/>
<accession>A0A644TL08</accession>
<organism evidence="2">
    <name type="scientific">bioreactor metagenome</name>
    <dbReference type="NCBI Taxonomy" id="1076179"/>
    <lineage>
        <taxon>unclassified sequences</taxon>
        <taxon>metagenomes</taxon>
        <taxon>ecological metagenomes</taxon>
    </lineage>
</organism>